<organism evidence="1 2">
    <name type="scientific">Artemisia annua</name>
    <name type="common">Sweet wormwood</name>
    <dbReference type="NCBI Taxonomy" id="35608"/>
    <lineage>
        <taxon>Eukaryota</taxon>
        <taxon>Viridiplantae</taxon>
        <taxon>Streptophyta</taxon>
        <taxon>Embryophyta</taxon>
        <taxon>Tracheophyta</taxon>
        <taxon>Spermatophyta</taxon>
        <taxon>Magnoliopsida</taxon>
        <taxon>eudicotyledons</taxon>
        <taxon>Gunneridae</taxon>
        <taxon>Pentapetalae</taxon>
        <taxon>asterids</taxon>
        <taxon>campanulids</taxon>
        <taxon>Asterales</taxon>
        <taxon>Asteraceae</taxon>
        <taxon>Asteroideae</taxon>
        <taxon>Anthemideae</taxon>
        <taxon>Artemisiinae</taxon>
        <taxon>Artemisia</taxon>
    </lineage>
</organism>
<keyword evidence="2" id="KW-1185">Reference proteome</keyword>
<dbReference type="Proteomes" id="UP000245207">
    <property type="component" value="Unassembled WGS sequence"/>
</dbReference>
<reference evidence="1 2" key="1">
    <citation type="journal article" date="2018" name="Mol. Plant">
        <title>The genome of Artemisia annua provides insight into the evolution of Asteraceae family and artemisinin biosynthesis.</title>
        <authorList>
            <person name="Shen Q."/>
            <person name="Zhang L."/>
            <person name="Liao Z."/>
            <person name="Wang S."/>
            <person name="Yan T."/>
            <person name="Shi P."/>
            <person name="Liu M."/>
            <person name="Fu X."/>
            <person name="Pan Q."/>
            <person name="Wang Y."/>
            <person name="Lv Z."/>
            <person name="Lu X."/>
            <person name="Zhang F."/>
            <person name="Jiang W."/>
            <person name="Ma Y."/>
            <person name="Chen M."/>
            <person name="Hao X."/>
            <person name="Li L."/>
            <person name="Tang Y."/>
            <person name="Lv G."/>
            <person name="Zhou Y."/>
            <person name="Sun X."/>
            <person name="Brodelius P.E."/>
            <person name="Rose J.K.C."/>
            <person name="Tang K."/>
        </authorList>
    </citation>
    <scope>NUCLEOTIDE SEQUENCE [LARGE SCALE GENOMIC DNA]</scope>
    <source>
        <strain evidence="2">cv. Huhao1</strain>
        <tissue evidence="1">Leaf</tissue>
    </source>
</reference>
<comment type="caution">
    <text evidence="1">The sequence shown here is derived from an EMBL/GenBank/DDBJ whole genome shotgun (WGS) entry which is preliminary data.</text>
</comment>
<name>A0A2U1M275_ARTAN</name>
<protein>
    <submittedName>
        <fullName evidence="1">Uncharacterized protein</fullName>
    </submittedName>
</protein>
<sequence length="63" mass="6996">MASKTVDIAIVGCYGTMGHKPCQRPQQVCLYQHRPQYSTVHQVILPPSEMRGVAINFHQAATT</sequence>
<dbReference type="EMBL" id="PKPP01006791">
    <property type="protein sequence ID" value="PWA55310.1"/>
    <property type="molecule type" value="Genomic_DNA"/>
</dbReference>
<dbReference type="AlphaFoldDB" id="A0A2U1M275"/>
<evidence type="ECO:0000313" key="2">
    <source>
        <dbReference type="Proteomes" id="UP000245207"/>
    </source>
</evidence>
<evidence type="ECO:0000313" key="1">
    <source>
        <dbReference type="EMBL" id="PWA55310.1"/>
    </source>
</evidence>
<proteinExistence type="predicted"/>
<gene>
    <name evidence="1" type="ORF">CTI12_AA428610</name>
</gene>
<accession>A0A2U1M275</accession>